<dbReference type="Proteomes" id="UP000607645">
    <property type="component" value="Unassembled WGS sequence"/>
</dbReference>
<comment type="function">
    <text evidence="1">May bind long-chain fatty acids, such as palmitate, and may play a role in lipid transport or fatty acid metabolism.</text>
</comment>
<evidence type="ECO:0000313" key="4">
    <source>
        <dbReference type="Proteomes" id="UP000607645"/>
    </source>
</evidence>
<name>A0A8J6J3J6_9FIRM</name>
<dbReference type="PANTHER" id="PTHR33434:SF3">
    <property type="entry name" value="DEGV DOMAIN-CONTAINING PROTEIN YITS"/>
    <property type="match status" value="1"/>
</dbReference>
<dbReference type="Gene3D" id="3.30.1180.10">
    <property type="match status" value="1"/>
</dbReference>
<dbReference type="InterPro" id="IPR050270">
    <property type="entry name" value="DegV_domain_contain"/>
</dbReference>
<dbReference type="AlphaFoldDB" id="A0A8J6J3J6"/>
<organism evidence="3 4">
    <name type="scientific">Lawsonibacter faecis</name>
    <dbReference type="NCBI Taxonomy" id="2763052"/>
    <lineage>
        <taxon>Bacteria</taxon>
        <taxon>Bacillati</taxon>
        <taxon>Bacillota</taxon>
        <taxon>Clostridia</taxon>
        <taxon>Eubacteriales</taxon>
        <taxon>Oscillospiraceae</taxon>
        <taxon>Lawsonibacter</taxon>
    </lineage>
</organism>
<dbReference type="PROSITE" id="PS51482">
    <property type="entry name" value="DEGV"/>
    <property type="match status" value="1"/>
</dbReference>
<dbReference type="RefSeq" id="WP_186918213.1">
    <property type="nucleotide sequence ID" value="NZ_JACOPQ010000001.1"/>
</dbReference>
<keyword evidence="4" id="KW-1185">Reference proteome</keyword>
<dbReference type="Pfam" id="PF02645">
    <property type="entry name" value="DegV"/>
    <property type="match status" value="1"/>
</dbReference>
<evidence type="ECO:0000313" key="3">
    <source>
        <dbReference type="EMBL" id="MBC5735577.1"/>
    </source>
</evidence>
<dbReference type="EMBL" id="JACOPQ010000001">
    <property type="protein sequence ID" value="MBC5735577.1"/>
    <property type="molecule type" value="Genomic_DNA"/>
</dbReference>
<protein>
    <submittedName>
        <fullName evidence="3">DegV family protein</fullName>
    </submittedName>
</protein>
<accession>A0A8J6J3J6</accession>
<dbReference type="GO" id="GO:0008289">
    <property type="term" value="F:lipid binding"/>
    <property type="evidence" value="ECO:0007669"/>
    <property type="project" value="UniProtKB-KW"/>
</dbReference>
<keyword evidence="2" id="KW-0446">Lipid-binding</keyword>
<dbReference type="InterPro" id="IPR043168">
    <property type="entry name" value="DegV_C"/>
</dbReference>
<evidence type="ECO:0000256" key="2">
    <source>
        <dbReference type="ARBA" id="ARBA00023121"/>
    </source>
</evidence>
<dbReference type="SUPFAM" id="SSF82549">
    <property type="entry name" value="DAK1/DegV-like"/>
    <property type="match status" value="1"/>
</dbReference>
<proteinExistence type="predicted"/>
<reference evidence="3" key="1">
    <citation type="submission" date="2020-08" db="EMBL/GenBank/DDBJ databases">
        <title>Genome public.</title>
        <authorList>
            <person name="Liu C."/>
            <person name="Sun Q."/>
        </authorList>
    </citation>
    <scope>NUCLEOTIDE SEQUENCE</scope>
    <source>
        <strain evidence="3">NSJ-52</strain>
    </source>
</reference>
<dbReference type="InterPro" id="IPR003797">
    <property type="entry name" value="DegV"/>
</dbReference>
<comment type="caution">
    <text evidence="3">The sequence shown here is derived from an EMBL/GenBank/DDBJ whole genome shotgun (WGS) entry which is preliminary data.</text>
</comment>
<evidence type="ECO:0000256" key="1">
    <source>
        <dbReference type="ARBA" id="ARBA00003238"/>
    </source>
</evidence>
<sequence length="289" mass="31540">MSGYKIVTDATVDLTPAWAERIGVDIIPMECQLDGAPYSFGPGGNISGEEFFAGMRQGKTGSTSQINPTVYESHFERFLSQGLDVVYLCFSSGLSGTIQAARICMEELREKYPDRKIACIDTLSASNGEGFLVNEAAAQQAAGLDFDALVAWVEENKLKVAHWFTVEDLHHLHRGGRVSAATAIMGSALQIKPVMHCDNEGHLTNTAKARGRKKSLLALVDRMDASWTPEKGKRAFICHGDCMEDAKFMEAAILERHSDAEITIFHMGPIIGAHCGPGVIALFFWGSER</sequence>
<dbReference type="NCBIfam" id="TIGR00762">
    <property type="entry name" value="DegV"/>
    <property type="match status" value="1"/>
</dbReference>
<gene>
    <name evidence="3" type="ORF">H8S62_00960</name>
</gene>
<dbReference type="Gene3D" id="3.40.50.10170">
    <property type="match status" value="1"/>
</dbReference>
<dbReference type="PANTHER" id="PTHR33434">
    <property type="entry name" value="DEGV DOMAIN-CONTAINING PROTEIN DR_1986-RELATED"/>
    <property type="match status" value="1"/>
</dbReference>